<evidence type="ECO:0000313" key="21">
    <source>
        <dbReference type="Proteomes" id="UP000568839"/>
    </source>
</evidence>
<comment type="subcellular location">
    <subcellularLocation>
        <location evidence="3 17">Cytoplasm</location>
    </subcellularLocation>
</comment>
<keyword evidence="11 17" id="KW-0547">Nucleotide-binding</keyword>
<evidence type="ECO:0000256" key="14">
    <source>
        <dbReference type="ARBA" id="ARBA00023141"/>
    </source>
</evidence>
<keyword evidence="12 17" id="KW-0862">Zinc</keyword>
<dbReference type="GO" id="GO:0046872">
    <property type="term" value="F:metal ion binding"/>
    <property type="evidence" value="ECO:0007669"/>
    <property type="project" value="UniProtKB-KW"/>
</dbReference>
<keyword evidence="16 17" id="KW-0170">Cobalt</keyword>
<evidence type="ECO:0000256" key="6">
    <source>
        <dbReference type="ARBA" id="ARBA00013031"/>
    </source>
</evidence>
<dbReference type="HAMAP" id="MF_00110">
    <property type="entry name" value="DHQ_synthase"/>
    <property type="match status" value="1"/>
</dbReference>
<organism evidence="20 21">
    <name type="scientific">Geomicrobium halophilum</name>
    <dbReference type="NCBI Taxonomy" id="549000"/>
    <lineage>
        <taxon>Bacteria</taxon>
        <taxon>Bacillati</taxon>
        <taxon>Bacillota</taxon>
        <taxon>Bacilli</taxon>
        <taxon>Bacillales</taxon>
        <taxon>Geomicrobium</taxon>
    </lineage>
</organism>
<dbReference type="GO" id="GO:0000166">
    <property type="term" value="F:nucleotide binding"/>
    <property type="evidence" value="ECO:0007669"/>
    <property type="project" value="UniProtKB-KW"/>
</dbReference>
<keyword evidence="21" id="KW-1185">Reference proteome</keyword>
<evidence type="ECO:0000313" key="20">
    <source>
        <dbReference type="EMBL" id="MBB6449038.1"/>
    </source>
</evidence>
<evidence type="ECO:0000256" key="4">
    <source>
        <dbReference type="ARBA" id="ARBA00004661"/>
    </source>
</evidence>
<dbReference type="GO" id="GO:0009423">
    <property type="term" value="P:chorismate biosynthetic process"/>
    <property type="evidence" value="ECO:0007669"/>
    <property type="project" value="UniProtKB-UniRule"/>
</dbReference>
<gene>
    <name evidence="17" type="primary">aroB</name>
    <name evidence="20" type="ORF">HNR44_000987</name>
</gene>
<dbReference type="Pfam" id="PF24621">
    <property type="entry name" value="DHQS_C"/>
    <property type="match status" value="1"/>
</dbReference>
<dbReference type="EC" id="4.2.3.4" evidence="6 17"/>
<dbReference type="GO" id="GO:0009073">
    <property type="term" value="P:aromatic amino acid family biosynthetic process"/>
    <property type="evidence" value="ECO:0007669"/>
    <property type="project" value="UniProtKB-KW"/>
</dbReference>
<dbReference type="Proteomes" id="UP000568839">
    <property type="component" value="Unassembled WGS sequence"/>
</dbReference>
<dbReference type="InterPro" id="IPR050071">
    <property type="entry name" value="Dehydroquinate_synthase"/>
</dbReference>
<comment type="cofactor">
    <cofactor evidence="2 17">
        <name>NAD(+)</name>
        <dbReference type="ChEBI" id="CHEBI:57540"/>
    </cofactor>
</comment>
<comment type="pathway">
    <text evidence="4 17">Metabolic intermediate biosynthesis; chorismate biosynthesis; chorismate from D-erythrose 4-phosphate and phosphoenolpyruvate: step 2/7.</text>
</comment>
<evidence type="ECO:0000256" key="2">
    <source>
        <dbReference type="ARBA" id="ARBA00001911"/>
    </source>
</evidence>
<dbReference type="EMBL" id="JACHHJ010000001">
    <property type="protein sequence ID" value="MBB6449038.1"/>
    <property type="molecule type" value="Genomic_DNA"/>
</dbReference>
<dbReference type="GO" id="GO:0008652">
    <property type="term" value="P:amino acid biosynthetic process"/>
    <property type="evidence" value="ECO:0007669"/>
    <property type="project" value="UniProtKB-KW"/>
</dbReference>
<evidence type="ECO:0000256" key="17">
    <source>
        <dbReference type="HAMAP-Rule" id="MF_00110"/>
    </source>
</evidence>
<evidence type="ECO:0000256" key="8">
    <source>
        <dbReference type="ARBA" id="ARBA00022490"/>
    </source>
</evidence>
<keyword evidence="14 17" id="KW-0057">Aromatic amino acid biosynthesis</keyword>
<keyword evidence="8 17" id="KW-0963">Cytoplasm</keyword>
<dbReference type="RefSeq" id="WP_184402967.1">
    <property type="nucleotide sequence ID" value="NZ_JACHHJ010000001.1"/>
</dbReference>
<feature type="binding site" evidence="17">
    <location>
        <begin position="107"/>
        <end position="111"/>
    </location>
    <ligand>
        <name>NAD(+)</name>
        <dbReference type="ChEBI" id="CHEBI:57540"/>
    </ligand>
</feature>
<comment type="catalytic activity">
    <reaction evidence="1 17">
        <text>7-phospho-2-dehydro-3-deoxy-D-arabino-heptonate = 3-dehydroquinate + phosphate</text>
        <dbReference type="Rhea" id="RHEA:21968"/>
        <dbReference type="ChEBI" id="CHEBI:32364"/>
        <dbReference type="ChEBI" id="CHEBI:43474"/>
        <dbReference type="ChEBI" id="CHEBI:58394"/>
        <dbReference type="EC" id="4.2.3.4"/>
    </reaction>
</comment>
<keyword evidence="9 17" id="KW-0028">Amino-acid biosynthesis</keyword>
<reference evidence="20 21" key="1">
    <citation type="submission" date="2020-08" db="EMBL/GenBank/DDBJ databases">
        <title>Genomic Encyclopedia of Type Strains, Phase IV (KMG-IV): sequencing the most valuable type-strain genomes for metagenomic binning, comparative biology and taxonomic classification.</title>
        <authorList>
            <person name="Goeker M."/>
        </authorList>
    </citation>
    <scope>NUCLEOTIDE SEQUENCE [LARGE SCALE GENOMIC DNA]</scope>
    <source>
        <strain evidence="20 21">DSM 21769</strain>
    </source>
</reference>
<feature type="binding site" evidence="17">
    <location>
        <position position="247"/>
    </location>
    <ligand>
        <name>Zn(2+)</name>
        <dbReference type="ChEBI" id="CHEBI:29105"/>
    </ligand>
</feature>
<feature type="domain" description="3-dehydroquinate synthase N-terminal" evidence="18">
    <location>
        <begin position="69"/>
        <end position="179"/>
    </location>
</feature>
<keyword evidence="13 17" id="KW-0520">NAD</keyword>
<evidence type="ECO:0000256" key="11">
    <source>
        <dbReference type="ARBA" id="ARBA00022741"/>
    </source>
</evidence>
<dbReference type="Gene3D" id="3.40.50.1970">
    <property type="match status" value="1"/>
</dbReference>
<comment type="caution">
    <text evidence="17">Lacks conserved residue(s) required for the propagation of feature annotation.</text>
</comment>
<evidence type="ECO:0000256" key="15">
    <source>
        <dbReference type="ARBA" id="ARBA00023239"/>
    </source>
</evidence>
<dbReference type="Gene3D" id="1.20.1090.10">
    <property type="entry name" value="Dehydroquinate synthase-like - alpha domain"/>
    <property type="match status" value="1"/>
</dbReference>
<dbReference type="CDD" id="cd08195">
    <property type="entry name" value="DHQS"/>
    <property type="match status" value="1"/>
</dbReference>
<evidence type="ECO:0000256" key="12">
    <source>
        <dbReference type="ARBA" id="ARBA00022833"/>
    </source>
</evidence>
<evidence type="ECO:0000256" key="1">
    <source>
        <dbReference type="ARBA" id="ARBA00001393"/>
    </source>
</evidence>
<feature type="binding site" evidence="17">
    <location>
        <begin position="131"/>
        <end position="132"/>
    </location>
    <ligand>
        <name>NAD(+)</name>
        <dbReference type="ChEBI" id="CHEBI:57540"/>
    </ligand>
</feature>
<evidence type="ECO:0000259" key="18">
    <source>
        <dbReference type="Pfam" id="PF01761"/>
    </source>
</evidence>
<evidence type="ECO:0000256" key="3">
    <source>
        <dbReference type="ARBA" id="ARBA00004496"/>
    </source>
</evidence>
<feature type="binding site" evidence="17">
    <location>
        <position position="152"/>
    </location>
    <ligand>
        <name>NAD(+)</name>
        <dbReference type="ChEBI" id="CHEBI:57540"/>
    </ligand>
</feature>
<sequence length="373" mass="41392">MKTVKVKSSSYSYTITIGRHLRKDPCRYLPNGWLQKKNCVFIITDENVAPLYLEDVQTSFSEACTVKTFTIPAGEQSKSFSIYEKALTACLRAGLDRNSAIVALGGGVVGDLAGFVAATYMRGISLIQMPTTLLAHDSSVGGKTGINHPEGKNMIGAFHQPDAVLYDVGMLDSLSRKEWLSGLGEVIKHGYIADQTLIKQIRRMEDFSPESLTIPESLLASSIVVKKEIVNQDEREKDVRAYLNFGHTLAHALEQTVGYGVLTHGEAVVNGMVFALYVAKKLGYNGPDAFEEIKWLQRLGYSFTALENMEPSQILSVMKKDKKTSAGNIRYVVLTEIEKPTIVALEDEHLLTCMDTFKEELHVNERNSRSNHH</sequence>
<evidence type="ECO:0000256" key="9">
    <source>
        <dbReference type="ARBA" id="ARBA00022605"/>
    </source>
</evidence>
<dbReference type="UniPathway" id="UPA00053">
    <property type="reaction ID" value="UER00085"/>
</dbReference>
<dbReference type="SUPFAM" id="SSF56796">
    <property type="entry name" value="Dehydroquinate synthase-like"/>
    <property type="match status" value="1"/>
</dbReference>
<dbReference type="Pfam" id="PF01761">
    <property type="entry name" value="DHQ_synthase"/>
    <property type="match status" value="1"/>
</dbReference>
<dbReference type="NCBIfam" id="TIGR01357">
    <property type="entry name" value="aroB"/>
    <property type="match status" value="1"/>
</dbReference>
<dbReference type="AlphaFoldDB" id="A0A841Q0M7"/>
<accession>A0A841Q0M7</accession>
<comment type="similarity">
    <text evidence="5 17">Belongs to the sugar phosphate cyclases superfamily. Dehydroquinate synthase family.</text>
</comment>
<dbReference type="InterPro" id="IPR030960">
    <property type="entry name" value="DHQS/DOIS_N"/>
</dbReference>
<comment type="caution">
    <text evidence="20">The sequence shown here is derived from an EMBL/GenBank/DDBJ whole genome shotgun (WGS) entry which is preliminary data.</text>
</comment>
<comment type="function">
    <text evidence="17">Catalyzes the conversion of 3-deoxy-D-arabino-heptulosonate 7-phosphate (DAHP) to dehydroquinate (DHQ).</text>
</comment>
<evidence type="ECO:0000259" key="19">
    <source>
        <dbReference type="Pfam" id="PF24621"/>
    </source>
</evidence>
<feature type="binding site" evidence="17">
    <location>
        <position position="143"/>
    </location>
    <ligand>
        <name>NAD(+)</name>
        <dbReference type="ChEBI" id="CHEBI:57540"/>
    </ligand>
</feature>
<dbReference type="PANTHER" id="PTHR43622:SF7">
    <property type="entry name" value="3-DEHYDROQUINATE SYNTHASE, CHLOROPLASTIC"/>
    <property type="match status" value="1"/>
</dbReference>
<feature type="binding site" evidence="17">
    <location>
        <position position="264"/>
    </location>
    <ligand>
        <name>Zn(2+)</name>
        <dbReference type="ChEBI" id="CHEBI:29105"/>
    </ligand>
</feature>
<proteinExistence type="inferred from homology"/>
<evidence type="ECO:0000256" key="10">
    <source>
        <dbReference type="ARBA" id="ARBA00022723"/>
    </source>
</evidence>
<dbReference type="GO" id="GO:0003856">
    <property type="term" value="F:3-dehydroquinate synthase activity"/>
    <property type="evidence" value="ECO:0007669"/>
    <property type="project" value="UniProtKB-UniRule"/>
</dbReference>
<name>A0A841Q0M7_9BACL</name>
<dbReference type="PIRSF" id="PIRSF001455">
    <property type="entry name" value="DHQ_synth"/>
    <property type="match status" value="1"/>
</dbReference>
<dbReference type="FunFam" id="3.40.50.1970:FF:000001">
    <property type="entry name" value="3-dehydroquinate synthase"/>
    <property type="match status" value="1"/>
</dbReference>
<keyword evidence="10 17" id="KW-0479">Metal-binding</keyword>
<evidence type="ECO:0000256" key="13">
    <source>
        <dbReference type="ARBA" id="ARBA00023027"/>
    </source>
</evidence>
<keyword evidence="15 17" id="KW-0456">Lyase</keyword>
<dbReference type="InterPro" id="IPR030963">
    <property type="entry name" value="DHQ_synth_fam"/>
</dbReference>
<dbReference type="InterPro" id="IPR056179">
    <property type="entry name" value="DHQS_C"/>
</dbReference>
<evidence type="ECO:0000256" key="16">
    <source>
        <dbReference type="ARBA" id="ARBA00023285"/>
    </source>
</evidence>
<evidence type="ECO:0000256" key="5">
    <source>
        <dbReference type="ARBA" id="ARBA00005412"/>
    </source>
</evidence>
<dbReference type="PANTHER" id="PTHR43622">
    <property type="entry name" value="3-DEHYDROQUINATE SYNTHASE"/>
    <property type="match status" value="1"/>
</dbReference>
<evidence type="ECO:0000256" key="7">
    <source>
        <dbReference type="ARBA" id="ARBA00017684"/>
    </source>
</evidence>
<comment type="cofactor">
    <cofactor evidence="17">
        <name>Co(2+)</name>
        <dbReference type="ChEBI" id="CHEBI:48828"/>
    </cofactor>
    <cofactor evidence="17">
        <name>Zn(2+)</name>
        <dbReference type="ChEBI" id="CHEBI:29105"/>
    </cofactor>
    <text evidence="17">Binds 1 divalent metal cation per subunit. Can use either Co(2+) or Zn(2+).</text>
</comment>
<feature type="binding site" evidence="17">
    <location>
        <position position="185"/>
    </location>
    <ligand>
        <name>Zn(2+)</name>
        <dbReference type="ChEBI" id="CHEBI:29105"/>
    </ligand>
</feature>
<protein>
    <recommendedName>
        <fullName evidence="7 17">3-dehydroquinate synthase</fullName>
        <shortName evidence="17">DHQS</shortName>
        <ecNumber evidence="6 17">4.2.3.4</ecNumber>
    </recommendedName>
</protein>
<dbReference type="GO" id="GO:0005737">
    <property type="term" value="C:cytoplasm"/>
    <property type="evidence" value="ECO:0007669"/>
    <property type="project" value="UniProtKB-SubCell"/>
</dbReference>
<dbReference type="InterPro" id="IPR016037">
    <property type="entry name" value="DHQ_synth_AroB"/>
</dbReference>
<feature type="domain" description="3-dehydroquinate synthase C-terminal" evidence="19">
    <location>
        <begin position="182"/>
        <end position="324"/>
    </location>
</feature>